<protein>
    <recommendedName>
        <fullName evidence="4">DUF2815 family protein</fullName>
    </recommendedName>
</protein>
<feature type="region of interest" description="Disordered" evidence="1">
    <location>
        <begin position="194"/>
        <end position="218"/>
    </location>
</feature>
<organism evidence="2 3">
    <name type="scientific">Sphingobium lignivorans</name>
    <dbReference type="NCBI Taxonomy" id="2735886"/>
    <lineage>
        <taxon>Bacteria</taxon>
        <taxon>Pseudomonadati</taxon>
        <taxon>Pseudomonadota</taxon>
        <taxon>Alphaproteobacteria</taxon>
        <taxon>Sphingomonadales</taxon>
        <taxon>Sphingomonadaceae</taxon>
        <taxon>Sphingobium</taxon>
    </lineage>
</organism>
<evidence type="ECO:0008006" key="4">
    <source>
        <dbReference type="Google" id="ProtNLM"/>
    </source>
</evidence>
<name>A0ABR6NFH0_9SPHN</name>
<dbReference type="RefSeq" id="WP_184153065.1">
    <property type="nucleotide sequence ID" value="NZ_JACHKA010000001.1"/>
</dbReference>
<dbReference type="InterPro" id="IPR022595">
    <property type="entry name" value="Enc34_ssDNA-bd"/>
</dbReference>
<dbReference type="Gene3D" id="2.40.50.140">
    <property type="entry name" value="Nucleic acid-binding proteins"/>
    <property type="match status" value="1"/>
</dbReference>
<dbReference type="EMBL" id="JACHKA010000001">
    <property type="protein sequence ID" value="MBB5986011.1"/>
    <property type="molecule type" value="Genomic_DNA"/>
</dbReference>
<dbReference type="Proteomes" id="UP001138540">
    <property type="component" value="Unassembled WGS sequence"/>
</dbReference>
<evidence type="ECO:0000256" key="1">
    <source>
        <dbReference type="SAM" id="MobiDB-lite"/>
    </source>
</evidence>
<evidence type="ECO:0000313" key="3">
    <source>
        <dbReference type="Proteomes" id="UP001138540"/>
    </source>
</evidence>
<reference evidence="2 3" key="1">
    <citation type="submission" date="2020-08" db="EMBL/GenBank/DDBJ databases">
        <title>Exploring microbial biodiversity for novel pathways involved in the catabolism of aromatic compounds derived from lignin.</title>
        <authorList>
            <person name="Elkins J."/>
        </authorList>
    </citation>
    <scope>NUCLEOTIDE SEQUENCE [LARGE SCALE GENOMIC DNA]</scope>
    <source>
        <strain evidence="2 3">B1D3A</strain>
    </source>
</reference>
<accession>A0ABR6NFH0</accession>
<gene>
    <name evidence="2" type="ORF">HNP60_001985</name>
</gene>
<comment type="caution">
    <text evidence="2">The sequence shown here is derived from an EMBL/GenBank/DDBJ whole genome shotgun (WGS) entry which is preliminary data.</text>
</comment>
<evidence type="ECO:0000313" key="2">
    <source>
        <dbReference type="EMBL" id="MBB5986011.1"/>
    </source>
</evidence>
<dbReference type="Pfam" id="PF10991">
    <property type="entry name" value="Enc34_ssDNA-bd"/>
    <property type="match status" value="1"/>
</dbReference>
<keyword evidence="3" id="KW-1185">Reference proteome</keyword>
<sequence>MAERDPRTVLLKRVRLSFPDIKEPGQAVKDGKLRYGAKLVIEFEGDDSKAKALAAENKAKAIAAMEAAGDQAWKNTAAYKGIMEDDPKRVSFRSGKRFKNKETGEVYAGYDGNFVISASGPAGGKKRPQLKDRMKRDVVEKDIEDVFYPGTYVDAYVSFYGTDEGGRGLFASIDLLRSHQEGKVTARTFTFDDDELDDLDDDTPEPGAKASGDDLDDF</sequence>
<dbReference type="InterPro" id="IPR012340">
    <property type="entry name" value="NA-bd_OB-fold"/>
</dbReference>
<feature type="compositionally biased region" description="Acidic residues" evidence="1">
    <location>
        <begin position="194"/>
        <end position="204"/>
    </location>
</feature>
<proteinExistence type="predicted"/>